<dbReference type="InterPro" id="IPR036135">
    <property type="entry name" value="MoeA_linker/N_sf"/>
</dbReference>
<dbReference type="SUPFAM" id="SSF63882">
    <property type="entry name" value="MoeA N-terminal region -like"/>
    <property type="match status" value="1"/>
</dbReference>
<evidence type="ECO:0000256" key="2">
    <source>
        <dbReference type="ARBA" id="ARBA00005046"/>
    </source>
</evidence>
<protein>
    <recommendedName>
        <fullName evidence="6">Molybdopterin molybdenumtransferase</fullName>
        <ecNumber evidence="6">2.10.1.1</ecNumber>
    </recommendedName>
</protein>
<dbReference type="InterPro" id="IPR008284">
    <property type="entry name" value="MoCF_biosynth_CS"/>
</dbReference>
<dbReference type="InterPro" id="IPR001453">
    <property type="entry name" value="MoaB/Mog_dom"/>
</dbReference>
<dbReference type="Gene3D" id="2.40.340.10">
    <property type="entry name" value="MoeA, C-terminal, domain IV"/>
    <property type="match status" value="1"/>
</dbReference>
<comment type="cofactor">
    <cofactor evidence="6">
        <name>Mg(2+)</name>
        <dbReference type="ChEBI" id="CHEBI:18420"/>
    </cofactor>
</comment>
<keyword evidence="6" id="KW-0808">Transferase</keyword>
<dbReference type="InterPro" id="IPR038987">
    <property type="entry name" value="MoeA-like"/>
</dbReference>
<dbReference type="InterPro" id="IPR005110">
    <property type="entry name" value="MoeA_linker/N"/>
</dbReference>
<reference evidence="9" key="1">
    <citation type="journal article" date="2019" name="Int. J. Syst. Evol. Microbiol.">
        <title>The Global Catalogue of Microorganisms (GCM) 10K type strain sequencing project: providing services to taxonomists for standard genome sequencing and annotation.</title>
        <authorList>
            <consortium name="The Broad Institute Genomics Platform"/>
            <consortium name="The Broad Institute Genome Sequencing Center for Infectious Disease"/>
            <person name="Wu L."/>
            <person name="Ma J."/>
        </authorList>
    </citation>
    <scope>NUCLEOTIDE SEQUENCE [LARGE SCALE GENOMIC DNA]</scope>
    <source>
        <strain evidence="9">NBRC 104970</strain>
    </source>
</reference>
<evidence type="ECO:0000256" key="1">
    <source>
        <dbReference type="ARBA" id="ARBA00002901"/>
    </source>
</evidence>
<sequence>MLTVDLALEQLLAAARPLTDSLTVPLTAARGQVLAHAVTSSIDVPAFDNSAMDGYALHVTDFAAAPLAEFALTQRIAAGDVGAPLAPGEAARIFTGAPLPPGANAIAMQEDCTVEAGAVRVSGPLREGQHIRRSGEDVAQGTVVLPAGTRLRATELGLAAAIGVAELAVLRPLRVALLSTGNELVEPGDALTPGKIYNSNRYMLRALLEDLGCVVTDYGIVADELELTTRLLGEAAAGNDVVISTGGVSVGEEDHVRAALQTHEWLALWKIAMKPGKPFAFGRIGDADFIGLPGNPVSSFATFTLLVRPFLLARLGVSESLPHLWLPAGFSRPKPIPRREFLRVRIEHGHAVPYANQSSGVLTSVVWADAFAVVPEHSTLEEGDPVRIIQLALLER</sequence>
<evidence type="ECO:0000313" key="8">
    <source>
        <dbReference type="EMBL" id="GLS04185.1"/>
    </source>
</evidence>
<keyword evidence="6" id="KW-0479">Metal-binding</keyword>
<dbReference type="EC" id="2.10.1.1" evidence="6"/>
<proteinExistence type="inferred from homology"/>
<dbReference type="NCBIfam" id="NF045515">
    <property type="entry name" value="Glp_gephyrin"/>
    <property type="match status" value="1"/>
</dbReference>
<dbReference type="RefSeq" id="WP_018746604.1">
    <property type="nucleotide sequence ID" value="NZ_BSOZ01000014.1"/>
</dbReference>
<comment type="pathway">
    <text evidence="2 6">Cofactor biosynthesis; molybdopterin biosynthesis.</text>
</comment>
<dbReference type="PANTHER" id="PTHR10192:SF5">
    <property type="entry name" value="GEPHYRIN"/>
    <property type="match status" value="1"/>
</dbReference>
<dbReference type="PANTHER" id="PTHR10192">
    <property type="entry name" value="MOLYBDOPTERIN BIOSYNTHESIS PROTEIN"/>
    <property type="match status" value="1"/>
</dbReference>
<keyword evidence="6" id="KW-0460">Magnesium</keyword>
<keyword evidence="4 6" id="KW-0501">Molybdenum cofactor biosynthesis</keyword>
<evidence type="ECO:0000256" key="3">
    <source>
        <dbReference type="ARBA" id="ARBA00010763"/>
    </source>
</evidence>
<comment type="similarity">
    <text evidence="3 6">Belongs to the MoeA family.</text>
</comment>
<comment type="catalytic activity">
    <reaction evidence="5">
        <text>adenylyl-molybdopterin + molybdate = Mo-molybdopterin + AMP + H(+)</text>
        <dbReference type="Rhea" id="RHEA:35047"/>
        <dbReference type="ChEBI" id="CHEBI:15378"/>
        <dbReference type="ChEBI" id="CHEBI:36264"/>
        <dbReference type="ChEBI" id="CHEBI:62727"/>
        <dbReference type="ChEBI" id="CHEBI:71302"/>
        <dbReference type="ChEBI" id="CHEBI:456215"/>
        <dbReference type="EC" id="2.10.1.1"/>
    </reaction>
</comment>
<accession>A0ABQ6BQ87</accession>
<evidence type="ECO:0000256" key="6">
    <source>
        <dbReference type="RuleBase" id="RU365090"/>
    </source>
</evidence>
<evidence type="ECO:0000256" key="5">
    <source>
        <dbReference type="ARBA" id="ARBA00047317"/>
    </source>
</evidence>
<comment type="function">
    <text evidence="1 6">Catalyzes the insertion of molybdate into adenylated molybdopterin with the concomitant release of AMP.</text>
</comment>
<dbReference type="Gene3D" id="2.170.190.11">
    <property type="entry name" value="Molybdopterin biosynthesis moea protein, domain 3"/>
    <property type="match status" value="1"/>
</dbReference>
<evidence type="ECO:0000313" key="9">
    <source>
        <dbReference type="Proteomes" id="UP001156836"/>
    </source>
</evidence>
<dbReference type="Proteomes" id="UP001156836">
    <property type="component" value="Unassembled WGS sequence"/>
</dbReference>
<keyword evidence="6" id="KW-0500">Molybdenum</keyword>
<name>A0ABQ6BQ87_9NEIS</name>
<comment type="caution">
    <text evidence="8">The sequence shown here is derived from an EMBL/GenBank/DDBJ whole genome shotgun (WGS) entry which is preliminary data.</text>
</comment>
<organism evidence="8 9">
    <name type="scientific">Chitiniphilus shinanonensis</name>
    <dbReference type="NCBI Taxonomy" id="553088"/>
    <lineage>
        <taxon>Bacteria</taxon>
        <taxon>Pseudomonadati</taxon>
        <taxon>Pseudomonadota</taxon>
        <taxon>Betaproteobacteria</taxon>
        <taxon>Neisseriales</taxon>
        <taxon>Chitinibacteraceae</taxon>
        <taxon>Chitiniphilus</taxon>
    </lineage>
</organism>
<dbReference type="PROSITE" id="PS01079">
    <property type="entry name" value="MOCF_BIOSYNTHESIS_2"/>
    <property type="match status" value="1"/>
</dbReference>
<dbReference type="InterPro" id="IPR005111">
    <property type="entry name" value="MoeA_C_domain_IV"/>
</dbReference>
<dbReference type="NCBIfam" id="TIGR00177">
    <property type="entry name" value="molyb_syn"/>
    <property type="match status" value="1"/>
</dbReference>
<evidence type="ECO:0000259" key="7">
    <source>
        <dbReference type="SMART" id="SM00852"/>
    </source>
</evidence>
<dbReference type="EMBL" id="BSOZ01000014">
    <property type="protein sequence ID" value="GLS04185.1"/>
    <property type="molecule type" value="Genomic_DNA"/>
</dbReference>
<dbReference type="Gene3D" id="3.40.980.10">
    <property type="entry name" value="MoaB/Mog-like domain"/>
    <property type="match status" value="1"/>
</dbReference>
<dbReference type="Pfam" id="PF00994">
    <property type="entry name" value="MoCF_biosynth"/>
    <property type="match status" value="1"/>
</dbReference>
<evidence type="ECO:0000256" key="4">
    <source>
        <dbReference type="ARBA" id="ARBA00023150"/>
    </source>
</evidence>
<dbReference type="CDD" id="cd00887">
    <property type="entry name" value="MoeA"/>
    <property type="match status" value="1"/>
</dbReference>
<keyword evidence="9" id="KW-1185">Reference proteome</keyword>
<dbReference type="SUPFAM" id="SSF63867">
    <property type="entry name" value="MoeA C-terminal domain-like"/>
    <property type="match status" value="1"/>
</dbReference>
<feature type="domain" description="MoaB/Mog" evidence="7">
    <location>
        <begin position="176"/>
        <end position="313"/>
    </location>
</feature>
<dbReference type="Pfam" id="PF03453">
    <property type="entry name" value="MoeA_N"/>
    <property type="match status" value="1"/>
</dbReference>
<dbReference type="Gene3D" id="3.90.105.10">
    <property type="entry name" value="Molybdopterin biosynthesis moea protein, domain 2"/>
    <property type="match status" value="1"/>
</dbReference>
<gene>
    <name evidence="8" type="primary">moeA2</name>
    <name evidence="8" type="ORF">GCM10007860_13310</name>
</gene>
<dbReference type="InterPro" id="IPR036425">
    <property type="entry name" value="MoaB/Mog-like_dom_sf"/>
</dbReference>
<dbReference type="Pfam" id="PF03454">
    <property type="entry name" value="MoeA_C"/>
    <property type="match status" value="1"/>
</dbReference>
<dbReference type="InterPro" id="IPR036688">
    <property type="entry name" value="MoeA_C_domain_IV_sf"/>
</dbReference>
<dbReference type="SMART" id="SM00852">
    <property type="entry name" value="MoCF_biosynth"/>
    <property type="match status" value="1"/>
</dbReference>
<dbReference type="SUPFAM" id="SSF53218">
    <property type="entry name" value="Molybdenum cofactor biosynthesis proteins"/>
    <property type="match status" value="1"/>
</dbReference>